<dbReference type="RefSeq" id="WP_139494043.1">
    <property type="nucleotide sequence ID" value="NZ_CAWORL010000048.1"/>
</dbReference>
<dbReference type="EMBL" id="PDXJ01000007">
    <property type="protein sequence ID" value="TND55570.1"/>
    <property type="molecule type" value="Genomic_DNA"/>
</dbReference>
<dbReference type="Proteomes" id="UP000796104">
    <property type="component" value="Unassembled WGS sequence"/>
</dbReference>
<sequence length="482" mass="54638">MTAGALGKFNISSIYLLETHFSDGRVKRGTCFSIARDLLLTANHVVDGASKINVSLSSDGFFNQKFVVANIIYCNKFRDVALLELPNGTTRSHIDLYKTTINLDSDVKACGYPVEKEYYPAPINVKVTNNFEHIASREYSFEVSQSDSVSQYSGMSGSPVMHNEFCIGMLLVQQSNNTLYAVSIKDCLQDNSFQELIIKHDVCIKVQEGIDYKPPNFPTSPFKYCINCNADTPNIKGIEIGFTFNQWNLSDFTELVYDWIIDYCLSPKQQANFTGGHRSLFKYARSHYPIEDLSALGDLCLHIAIRESYFTIPIMNKLFDVNNKTFSCTHAVLNFNSIELWIGASAVTTNIEAAVKSAIESVNYILDIKSLKNRLIALTSEIDESWPHKDKLQRLADSNLNLDERFDKIIIPIFLMHNSELITQYDKEKFIELFYEKVAECRGLLKEGIDHKAIDLLDLRVFYFPVSDIKKVNAALLEELNS</sequence>
<dbReference type="InterPro" id="IPR014976">
    <property type="entry name" value="AbpA_HamA_C"/>
</dbReference>
<comment type="caution">
    <text evidence="2">The sequence shown here is derived from an EMBL/GenBank/DDBJ whole genome shotgun (WGS) entry which is preliminary data.</text>
</comment>
<dbReference type="InterPro" id="IPR009003">
    <property type="entry name" value="Peptidase_S1_PA"/>
</dbReference>
<proteinExistence type="predicted"/>
<gene>
    <name evidence="2" type="ORF">CF123_06665</name>
</gene>
<evidence type="ECO:0000259" key="1">
    <source>
        <dbReference type="Pfam" id="PF08878"/>
    </source>
</evidence>
<dbReference type="SUPFAM" id="SSF50494">
    <property type="entry name" value="Trypsin-like serine proteases"/>
    <property type="match status" value="1"/>
</dbReference>
<organism evidence="2 3">
    <name type="scientific">Aeromonas veronii</name>
    <dbReference type="NCBI Taxonomy" id="654"/>
    <lineage>
        <taxon>Bacteria</taxon>
        <taxon>Pseudomonadati</taxon>
        <taxon>Pseudomonadota</taxon>
        <taxon>Gammaproteobacteria</taxon>
        <taxon>Aeromonadales</taxon>
        <taxon>Aeromonadaceae</taxon>
        <taxon>Aeromonas</taxon>
    </lineage>
</organism>
<dbReference type="Gene3D" id="2.40.10.120">
    <property type="match status" value="1"/>
</dbReference>
<reference evidence="2" key="2">
    <citation type="journal article" date="2019" name="PLoS ONE">
        <title>Identification and characterization of putative Aeromonas spp. T3SS effectors.</title>
        <authorList>
            <person name="Rangel L.T."/>
            <person name="Marden J."/>
            <person name="Colston S."/>
            <person name="Setubal J.C."/>
            <person name="Graf J."/>
            <person name="Gogarten J.P."/>
        </authorList>
    </citation>
    <scope>NUCLEOTIDE SEQUENCE</scope>
    <source>
        <strain evidence="2">BAQ071013-135</strain>
    </source>
</reference>
<reference evidence="2" key="1">
    <citation type="submission" date="2017-10" db="EMBL/GenBank/DDBJ databases">
        <authorList>
            <person name="Colston S.M."/>
            <person name="Graf J."/>
        </authorList>
    </citation>
    <scope>NUCLEOTIDE SEQUENCE</scope>
    <source>
        <strain evidence="2">BAQ071013-135</strain>
    </source>
</reference>
<evidence type="ECO:0000313" key="2">
    <source>
        <dbReference type="EMBL" id="TND55570.1"/>
    </source>
</evidence>
<dbReference type="Pfam" id="PF13365">
    <property type="entry name" value="Trypsin_2"/>
    <property type="match status" value="1"/>
</dbReference>
<evidence type="ECO:0000313" key="3">
    <source>
        <dbReference type="Proteomes" id="UP000796104"/>
    </source>
</evidence>
<dbReference type="Pfam" id="PF08878">
    <property type="entry name" value="HamA"/>
    <property type="match status" value="1"/>
</dbReference>
<protein>
    <recommendedName>
        <fullName evidence="1">Anti-bacteriophage protein A/HamA C-terminal domain-containing protein</fullName>
    </recommendedName>
</protein>
<accession>A0AAX2UWS9</accession>
<dbReference type="AlphaFoldDB" id="A0AAX2UWS9"/>
<name>A0AAX2UWS9_AERVE</name>
<feature type="domain" description="Anti-bacteriophage protein A/HamA C-terminal" evidence="1">
    <location>
        <begin position="230"/>
        <end position="480"/>
    </location>
</feature>